<dbReference type="PROSITE" id="PS51203">
    <property type="entry name" value="CS"/>
    <property type="match status" value="1"/>
</dbReference>
<evidence type="ECO:0000256" key="1">
    <source>
        <dbReference type="PROSITE-ProRule" id="PRU00285"/>
    </source>
</evidence>
<reference evidence="5" key="1">
    <citation type="submission" date="2020-07" db="EMBL/GenBank/DDBJ databases">
        <title>Huge and variable diversity of episymbiotic CPR bacteria and DPANN archaea in groundwater ecosystems.</title>
        <authorList>
            <person name="He C.Y."/>
            <person name="Keren R."/>
            <person name="Whittaker M."/>
            <person name="Farag I.F."/>
            <person name="Doudna J."/>
            <person name="Cate J.H.D."/>
            <person name="Banfield J.F."/>
        </authorList>
    </citation>
    <scope>NUCLEOTIDE SEQUENCE</scope>
    <source>
        <strain evidence="5">NC_groundwater_717_Ag_S-0.2um_59_8</strain>
    </source>
</reference>
<proteinExistence type="inferred from homology"/>
<name>A0A932GPD0_UNCTE</name>
<feature type="domain" description="SHSP" evidence="3">
    <location>
        <begin position="36"/>
        <end position="148"/>
    </location>
</feature>
<dbReference type="Gene3D" id="2.60.40.790">
    <property type="match status" value="1"/>
</dbReference>
<evidence type="ECO:0000313" key="5">
    <source>
        <dbReference type="EMBL" id="MBI3014520.1"/>
    </source>
</evidence>
<evidence type="ECO:0000313" key="6">
    <source>
        <dbReference type="Proteomes" id="UP000741360"/>
    </source>
</evidence>
<evidence type="ECO:0000259" key="4">
    <source>
        <dbReference type="PROSITE" id="PS51203"/>
    </source>
</evidence>
<gene>
    <name evidence="5" type="ORF">HYY65_05540</name>
</gene>
<comment type="caution">
    <text evidence="5">The sequence shown here is derived from an EMBL/GenBank/DDBJ whole genome shotgun (WGS) entry which is preliminary data.</text>
</comment>
<dbReference type="InterPro" id="IPR002068">
    <property type="entry name" value="A-crystallin/Hsp20_dom"/>
</dbReference>
<feature type="domain" description="CS" evidence="4">
    <location>
        <begin position="40"/>
        <end position="144"/>
    </location>
</feature>
<dbReference type="Pfam" id="PF00011">
    <property type="entry name" value="HSP20"/>
    <property type="match status" value="1"/>
</dbReference>
<dbReference type="PANTHER" id="PTHR11527">
    <property type="entry name" value="HEAT-SHOCK PROTEIN 20 FAMILY MEMBER"/>
    <property type="match status" value="1"/>
</dbReference>
<dbReference type="EMBL" id="JACPSX010000100">
    <property type="protein sequence ID" value="MBI3014520.1"/>
    <property type="molecule type" value="Genomic_DNA"/>
</dbReference>
<evidence type="ECO:0000259" key="3">
    <source>
        <dbReference type="PROSITE" id="PS01031"/>
    </source>
</evidence>
<organism evidence="5 6">
    <name type="scientific">Tectimicrobiota bacterium</name>
    <dbReference type="NCBI Taxonomy" id="2528274"/>
    <lineage>
        <taxon>Bacteria</taxon>
        <taxon>Pseudomonadati</taxon>
        <taxon>Nitrospinota/Tectimicrobiota group</taxon>
        <taxon>Candidatus Tectimicrobiota</taxon>
    </lineage>
</organism>
<dbReference type="PROSITE" id="PS01031">
    <property type="entry name" value="SHSP"/>
    <property type="match status" value="1"/>
</dbReference>
<dbReference type="CDD" id="cd06464">
    <property type="entry name" value="ACD_sHsps-like"/>
    <property type="match status" value="1"/>
</dbReference>
<dbReference type="InterPro" id="IPR007052">
    <property type="entry name" value="CS_dom"/>
</dbReference>
<dbReference type="InterPro" id="IPR031107">
    <property type="entry name" value="Small_HSP"/>
</dbReference>
<evidence type="ECO:0000256" key="2">
    <source>
        <dbReference type="RuleBase" id="RU003616"/>
    </source>
</evidence>
<comment type="similarity">
    <text evidence="1 2">Belongs to the small heat shock protein (HSP20) family.</text>
</comment>
<dbReference type="AlphaFoldDB" id="A0A932GPD0"/>
<dbReference type="InterPro" id="IPR008978">
    <property type="entry name" value="HSP20-like_chaperone"/>
</dbReference>
<dbReference type="SUPFAM" id="SSF49764">
    <property type="entry name" value="HSP20-like chaperones"/>
    <property type="match status" value="1"/>
</dbReference>
<sequence>MDNPYKNFLAGQEDLRDWLDRFFNHLNKSKRPATYFADRAWRPAVDVFETNEEVLVRAELPGVEARDLDLAVDGQILILRGKRETPVPGSSVICHLMEIPFGPFERVVNLPAPVSPEEAKAVYKNGFLDVILPKASPGRQGRVLILEF</sequence>
<dbReference type="Proteomes" id="UP000741360">
    <property type="component" value="Unassembled WGS sequence"/>
</dbReference>
<accession>A0A932GPD0</accession>
<protein>
    <submittedName>
        <fullName evidence="5">Hsp20/alpha crystallin family protein</fullName>
    </submittedName>
</protein>